<sequence>MSNITKIKIKNLFGIREYEADGSSLELSGKNGTGKSSVLDAIKYALTNKSDRDYIVHKGENEGEIIVETDTGLSIDRKVRIGKAPYKSVKRDGLEVGSPEAFLKELFTPLQLNPIEFMNMDKKQQNAIILDMIEYPWDMNKIKEWFGEIPAWVSYDQNILSVLNDIQAENGDYYQNRRNIDRDIRNKKAFVEEIANGIPVGYDVEKWEQASAGDIYRQIERMQKENQTIERAKLLRDSRDSKIRKFDADREIEITALDREIANRANQIDKSIASLNEQIRAYETEKEQLASKKSDKLEVIEQTYKANVARFDAEIAEYAEYADKQPQDVTALQEQAQEIEKMQSHINEYKRMLRLQSEIEEMQAQSQELTDKIEKARTLPGEILTNCTIPIAGLTVENGTPLINGLPVSNLSEGEKLDLCIDVAIQNPNGLNIILIDGVEKLATDLREKLYQKCKNKGLQFIATRTTDDDTMTVVTL</sequence>
<evidence type="ECO:0000256" key="1">
    <source>
        <dbReference type="ARBA" id="ARBA00006930"/>
    </source>
</evidence>
<comment type="subunit">
    <text evidence="2">Heterodimer of SbcC and SbcD.</text>
</comment>
<name>A0A3R6EIE1_9FIRM</name>
<evidence type="ECO:0000313" key="7">
    <source>
        <dbReference type="Proteomes" id="UP000283513"/>
    </source>
</evidence>
<accession>A0A3R6EIE1</accession>
<dbReference type="AlphaFoldDB" id="A0A3R6EIE1"/>
<dbReference type="Gene3D" id="3.40.50.300">
    <property type="entry name" value="P-loop containing nucleotide triphosphate hydrolases"/>
    <property type="match status" value="1"/>
</dbReference>
<dbReference type="Proteomes" id="UP000283513">
    <property type="component" value="Unassembled WGS sequence"/>
</dbReference>
<proteinExistence type="inferred from homology"/>
<dbReference type="SUPFAM" id="SSF52540">
    <property type="entry name" value="P-loop containing nucleoside triphosphate hydrolases"/>
    <property type="match status" value="1"/>
</dbReference>
<evidence type="ECO:0000313" key="6">
    <source>
        <dbReference type="EMBL" id="RHC13270.1"/>
    </source>
</evidence>
<dbReference type="Proteomes" id="UP000479531">
    <property type="component" value="Unassembled WGS sequence"/>
</dbReference>
<dbReference type="EMBL" id="QSHO01000021">
    <property type="protein sequence ID" value="RHC13270.1"/>
    <property type="molecule type" value="Genomic_DNA"/>
</dbReference>
<dbReference type="RefSeq" id="WP_015522351.1">
    <property type="nucleotide sequence ID" value="NZ_CACRUM010000102.1"/>
</dbReference>
<comment type="similarity">
    <text evidence="1">Belongs to the SMC family. SbcC subfamily.</text>
</comment>
<dbReference type="PANTHER" id="PTHR32114:SF2">
    <property type="entry name" value="ABC TRANSPORTER ABCH.3"/>
    <property type="match status" value="1"/>
</dbReference>
<evidence type="ECO:0000256" key="3">
    <source>
        <dbReference type="ARBA" id="ARBA00013368"/>
    </source>
</evidence>
<dbReference type="EMBL" id="WGGT01000004">
    <property type="protein sequence ID" value="MVQ45011.1"/>
    <property type="molecule type" value="Genomic_DNA"/>
</dbReference>
<comment type="caution">
    <text evidence="6">The sequence shown here is derived from an EMBL/GenBank/DDBJ whole genome shotgun (WGS) entry which is preliminary data.</text>
</comment>
<evidence type="ECO:0000256" key="4">
    <source>
        <dbReference type="SAM" id="Coils"/>
    </source>
</evidence>
<feature type="coiled-coil region" evidence="4">
    <location>
        <begin position="265"/>
        <end position="292"/>
    </location>
</feature>
<evidence type="ECO:0000256" key="2">
    <source>
        <dbReference type="ARBA" id="ARBA00011322"/>
    </source>
</evidence>
<protein>
    <recommendedName>
        <fullName evidence="3">Nuclease SbcCD subunit C</fullName>
    </recommendedName>
</protein>
<dbReference type="PANTHER" id="PTHR32114">
    <property type="entry name" value="ABC TRANSPORTER ABCH.3"/>
    <property type="match status" value="1"/>
</dbReference>
<feature type="coiled-coil region" evidence="4">
    <location>
        <begin position="332"/>
        <end position="379"/>
    </location>
</feature>
<reference evidence="6 7" key="1">
    <citation type="submission" date="2018-08" db="EMBL/GenBank/DDBJ databases">
        <title>A genome reference for cultivated species of the human gut microbiota.</title>
        <authorList>
            <person name="Zou Y."/>
            <person name="Xue W."/>
            <person name="Luo G."/>
        </authorList>
    </citation>
    <scope>NUCLEOTIDE SEQUENCE [LARGE SCALE GENOMIC DNA]</scope>
    <source>
        <strain evidence="6 7">AM37-1AC</strain>
    </source>
</reference>
<dbReference type="InterPro" id="IPR027417">
    <property type="entry name" value="P-loop_NTPase"/>
</dbReference>
<gene>
    <name evidence="6" type="ORF">DW856_17350</name>
    <name evidence="5" type="ORF">GCK47_04670</name>
</gene>
<evidence type="ECO:0000313" key="8">
    <source>
        <dbReference type="Proteomes" id="UP000479531"/>
    </source>
</evidence>
<keyword evidence="4" id="KW-0175">Coiled coil</keyword>
<organism evidence="6 7">
    <name type="scientific">Roseburia intestinalis</name>
    <dbReference type="NCBI Taxonomy" id="166486"/>
    <lineage>
        <taxon>Bacteria</taxon>
        <taxon>Bacillati</taxon>
        <taxon>Bacillota</taxon>
        <taxon>Clostridia</taxon>
        <taxon>Lachnospirales</taxon>
        <taxon>Lachnospiraceae</taxon>
        <taxon>Roseburia</taxon>
    </lineage>
</organism>
<evidence type="ECO:0000313" key="5">
    <source>
        <dbReference type="EMBL" id="MVQ45011.1"/>
    </source>
</evidence>
<reference evidence="5 8" key="2">
    <citation type="submission" date="2019-10" db="EMBL/GenBank/DDBJ databases">
        <title>Roseburia spp. ameliorate alcoholic fatty liver via restoration of gut barrier function.</title>
        <authorList>
            <person name="Seo B."/>
            <person name="Ko G."/>
        </authorList>
    </citation>
    <scope>NUCLEOTIDE SEQUENCE [LARGE SCALE GENOMIC DNA]</scope>
    <source>
        <strain evidence="5 8">SNUG30017</strain>
    </source>
</reference>